<sequence length="155" mass="16295">MTQKEGTFLVTHADESSVTVRDVVDAQVLTLSENPGLEGGAVIEATLEAEPPMEVTYAVADLAAEYEIPVAVVDLEPTQQAKDLAADQPVGELTTQERAGTGELHVLTVPDGEAAPTADDVAADEETVARAARLGVDRVEIRTADGVVSVRYLPD</sequence>
<dbReference type="InterPro" id="IPR043850">
    <property type="entry name" value="DUF5812"/>
</dbReference>
<name>A0A8J8CDM8_9EURY</name>
<protein>
    <submittedName>
        <fullName evidence="1">Uncharacterized protein</fullName>
    </submittedName>
</protein>
<organism evidence="1 2">
    <name type="scientific">Haloarcula salinisoli</name>
    <dbReference type="NCBI Taxonomy" id="2487746"/>
    <lineage>
        <taxon>Archaea</taxon>
        <taxon>Methanobacteriati</taxon>
        <taxon>Methanobacteriota</taxon>
        <taxon>Stenosarchaea group</taxon>
        <taxon>Halobacteria</taxon>
        <taxon>Halobacteriales</taxon>
        <taxon>Haloarculaceae</taxon>
        <taxon>Haloarcula</taxon>
    </lineage>
</organism>
<keyword evidence="2" id="KW-1185">Reference proteome</keyword>
<reference evidence="1" key="1">
    <citation type="submission" date="2021-06" db="EMBL/GenBank/DDBJ databases">
        <title>Halomicroarcula sp. F24A a new haloarchaeum isolated from saline soil.</title>
        <authorList>
            <person name="Duran-Viseras A."/>
            <person name="Sanchez-Porro C."/>
            <person name="Ventosa A."/>
        </authorList>
    </citation>
    <scope>NUCLEOTIDE SEQUENCE</scope>
    <source>
        <strain evidence="1">F24A</strain>
    </source>
</reference>
<proteinExistence type="predicted"/>
<accession>A0A8J8CDM8</accession>
<dbReference type="Proteomes" id="UP000783863">
    <property type="component" value="Unassembled WGS sequence"/>
</dbReference>
<dbReference type="Pfam" id="PF19129">
    <property type="entry name" value="DUF5812"/>
    <property type="match status" value="1"/>
</dbReference>
<comment type="caution">
    <text evidence="1">The sequence shown here is derived from an EMBL/GenBank/DDBJ whole genome shotgun (WGS) entry which is preliminary data.</text>
</comment>
<dbReference type="RefSeq" id="WP_220588993.1">
    <property type="nucleotide sequence ID" value="NZ_RKLQ01000002.1"/>
</dbReference>
<evidence type="ECO:0000313" key="2">
    <source>
        <dbReference type="Proteomes" id="UP000783863"/>
    </source>
</evidence>
<gene>
    <name evidence="1" type="ORF">EGD98_14060</name>
</gene>
<dbReference type="AlphaFoldDB" id="A0A8J8CDM8"/>
<evidence type="ECO:0000313" key="1">
    <source>
        <dbReference type="EMBL" id="MBX0304795.1"/>
    </source>
</evidence>
<dbReference type="EMBL" id="RKLQ01000002">
    <property type="protein sequence ID" value="MBX0304795.1"/>
    <property type="molecule type" value="Genomic_DNA"/>
</dbReference>